<dbReference type="OrthoDB" id="9806267at2"/>
<dbReference type="GO" id="GO:0030288">
    <property type="term" value="C:outer membrane-bounded periplasmic space"/>
    <property type="evidence" value="ECO:0007669"/>
    <property type="project" value="TreeGrafter"/>
</dbReference>
<gene>
    <name evidence="5" type="ORF">IQ10_00351</name>
</gene>
<feature type="domain" description="SH3b" evidence="4">
    <location>
        <begin position="29"/>
        <end position="91"/>
    </location>
</feature>
<sequence>MGKRSRLLSLMAFVLVCVLFSGTSVEAAAQQGTVTSQTLNVRADASATSERLGFLRLGDVISIVRTTGEWHEILYQGKKAYVHKNYVRVGSSSSSSNEIAIYVNNEKLTLPISNLPLENNQLLVPFRAIGEALGIDVRWREQTRQVWAKDGGTEILFTLNQERTAVNDRFENVRPAPRIAGASTVIPLRFFAETFGADVSWIEAKKEVRINRRASAPAPVIPQPDSNVKGAYLGQVNRAETLNVRTGPSTDHSSLGRLAKGERVQVLGFSDRWAKIKYNGKDAYVHSYYLDLYSDNKQLKMLGQPAIANAGNTTSITWPKLGGTVSTTHTQSGNQITIQTDAKDFERLARSVTGLSNISYSENKTGQTMTFTVASDYQVSVSHTVGELIVNVSPKATGKPLSGKKIVIDPGHGGTDPGAVGNGLNEKDIVLDVSLRAEKLLREAGAHVIMTRDNDVYPTLTDRVKVANDVSADIFISVHANAAQSTSANGTETFWNATYSSKESERLANAIHKQMIAKLGTRDRGVKEGNFQVIRQSKMPSVLLELAFISNPSDAELMKKDSFRKNSAQAIYDGLVDYYK</sequence>
<dbReference type="InterPro" id="IPR050695">
    <property type="entry name" value="N-acetylmuramoyl_amidase_3"/>
</dbReference>
<keyword evidence="3" id="KW-0732">Signal</keyword>
<dbReference type="PANTHER" id="PTHR30404">
    <property type="entry name" value="N-ACETYLMURAMOYL-L-ALANINE AMIDASE"/>
    <property type="match status" value="1"/>
</dbReference>
<dbReference type="InterPro" id="IPR036582">
    <property type="entry name" value="Mao_N_sf"/>
</dbReference>
<organism evidence="5 6">
    <name type="scientific">Halalkalibacter nanhaiisediminis</name>
    <dbReference type="NCBI Taxonomy" id="688079"/>
    <lineage>
        <taxon>Bacteria</taxon>
        <taxon>Bacillati</taxon>
        <taxon>Bacillota</taxon>
        <taxon>Bacilli</taxon>
        <taxon>Bacillales</taxon>
        <taxon>Bacillaceae</taxon>
        <taxon>Halalkalibacter</taxon>
    </lineage>
</organism>
<evidence type="ECO:0000256" key="1">
    <source>
        <dbReference type="ARBA" id="ARBA00022801"/>
    </source>
</evidence>
<feature type="chain" id="PRO_5039334375" evidence="3">
    <location>
        <begin position="28"/>
        <end position="580"/>
    </location>
</feature>
<dbReference type="CDD" id="cd02696">
    <property type="entry name" value="MurNAc-LAA"/>
    <property type="match status" value="1"/>
</dbReference>
<feature type="signal peptide" evidence="3">
    <location>
        <begin position="1"/>
        <end position="27"/>
    </location>
</feature>
<dbReference type="InterPro" id="IPR012854">
    <property type="entry name" value="Cu_amine_oxidase-like_N"/>
</dbReference>
<comment type="caution">
    <text evidence="5">The sequence shown here is derived from an EMBL/GenBank/DDBJ whole genome shotgun (WGS) entry which is preliminary data.</text>
</comment>
<dbReference type="RefSeq" id="WP_158639961.1">
    <property type="nucleotide sequence ID" value="NZ_VLKZ01000001.1"/>
</dbReference>
<evidence type="ECO:0000256" key="3">
    <source>
        <dbReference type="SAM" id="SignalP"/>
    </source>
</evidence>
<dbReference type="Proteomes" id="UP000315711">
    <property type="component" value="Unassembled WGS sequence"/>
</dbReference>
<dbReference type="GO" id="GO:0008745">
    <property type="term" value="F:N-acetylmuramoyl-L-alanine amidase activity"/>
    <property type="evidence" value="ECO:0007669"/>
    <property type="project" value="InterPro"/>
</dbReference>
<keyword evidence="2" id="KW-0961">Cell wall biogenesis/degradation</keyword>
<name>A0A562QT35_9BACI</name>
<keyword evidence="6" id="KW-1185">Reference proteome</keyword>
<dbReference type="SUPFAM" id="SSF55383">
    <property type="entry name" value="Copper amine oxidase, domain N"/>
    <property type="match status" value="1"/>
</dbReference>
<dbReference type="PROSITE" id="PS51781">
    <property type="entry name" value="SH3B"/>
    <property type="match status" value="2"/>
</dbReference>
<dbReference type="Pfam" id="PF08239">
    <property type="entry name" value="SH3_3"/>
    <property type="match status" value="2"/>
</dbReference>
<dbReference type="Pfam" id="PF07833">
    <property type="entry name" value="Cu_amine_oxidN1"/>
    <property type="match status" value="1"/>
</dbReference>
<evidence type="ECO:0000256" key="2">
    <source>
        <dbReference type="ARBA" id="ARBA00023316"/>
    </source>
</evidence>
<dbReference type="InterPro" id="IPR002508">
    <property type="entry name" value="MurNAc-LAA_cat"/>
</dbReference>
<evidence type="ECO:0000313" key="5">
    <source>
        <dbReference type="EMBL" id="TWI59928.1"/>
    </source>
</evidence>
<evidence type="ECO:0000313" key="6">
    <source>
        <dbReference type="Proteomes" id="UP000315711"/>
    </source>
</evidence>
<dbReference type="Gene3D" id="2.30.30.40">
    <property type="entry name" value="SH3 Domains"/>
    <property type="match status" value="2"/>
</dbReference>
<dbReference type="SMART" id="SM00646">
    <property type="entry name" value="Ami_3"/>
    <property type="match status" value="1"/>
</dbReference>
<feature type="domain" description="SH3b" evidence="4">
    <location>
        <begin position="232"/>
        <end position="294"/>
    </location>
</feature>
<dbReference type="Gene3D" id="3.40.630.40">
    <property type="entry name" value="Zn-dependent exopeptidases"/>
    <property type="match status" value="1"/>
</dbReference>
<dbReference type="InterPro" id="IPR003646">
    <property type="entry name" value="SH3-like_bac-type"/>
</dbReference>
<dbReference type="Pfam" id="PF01520">
    <property type="entry name" value="Amidase_3"/>
    <property type="match status" value="1"/>
</dbReference>
<accession>A0A562QT35</accession>
<dbReference type="PANTHER" id="PTHR30404:SF0">
    <property type="entry name" value="N-ACETYLMURAMOYL-L-ALANINE AMIDASE AMIC"/>
    <property type="match status" value="1"/>
</dbReference>
<dbReference type="Gene3D" id="3.30.457.10">
    <property type="entry name" value="Copper amine oxidase-like, N-terminal domain"/>
    <property type="match status" value="1"/>
</dbReference>
<dbReference type="GO" id="GO:0009253">
    <property type="term" value="P:peptidoglycan catabolic process"/>
    <property type="evidence" value="ECO:0007669"/>
    <property type="project" value="InterPro"/>
</dbReference>
<evidence type="ECO:0000259" key="4">
    <source>
        <dbReference type="PROSITE" id="PS51781"/>
    </source>
</evidence>
<protein>
    <submittedName>
        <fullName evidence="5">N-acetylmuramoyl-L-alanine amidase</fullName>
    </submittedName>
</protein>
<dbReference type="AlphaFoldDB" id="A0A562QT35"/>
<proteinExistence type="predicted"/>
<reference evidence="5 6" key="1">
    <citation type="journal article" date="2015" name="Stand. Genomic Sci.">
        <title>Genomic Encyclopedia of Bacterial and Archaeal Type Strains, Phase III: the genomes of soil and plant-associated and newly described type strains.</title>
        <authorList>
            <person name="Whitman W.B."/>
            <person name="Woyke T."/>
            <person name="Klenk H.P."/>
            <person name="Zhou Y."/>
            <person name="Lilburn T.G."/>
            <person name="Beck B.J."/>
            <person name="De Vos P."/>
            <person name="Vandamme P."/>
            <person name="Eisen J.A."/>
            <person name="Garrity G."/>
            <person name="Hugenholtz P."/>
            <person name="Kyrpides N.C."/>
        </authorList>
    </citation>
    <scope>NUCLEOTIDE SEQUENCE [LARGE SCALE GENOMIC DNA]</scope>
    <source>
        <strain evidence="5 6">CGMCC 1.10116</strain>
    </source>
</reference>
<dbReference type="SMART" id="SM00287">
    <property type="entry name" value="SH3b"/>
    <property type="match status" value="2"/>
</dbReference>
<keyword evidence="1" id="KW-0378">Hydrolase</keyword>
<dbReference type="SUPFAM" id="SSF53187">
    <property type="entry name" value="Zn-dependent exopeptidases"/>
    <property type="match status" value="1"/>
</dbReference>
<dbReference type="EMBL" id="VLKZ01000001">
    <property type="protein sequence ID" value="TWI59928.1"/>
    <property type="molecule type" value="Genomic_DNA"/>
</dbReference>
<dbReference type="GO" id="GO:0071555">
    <property type="term" value="P:cell wall organization"/>
    <property type="evidence" value="ECO:0007669"/>
    <property type="project" value="UniProtKB-KW"/>
</dbReference>